<dbReference type="EMBL" id="JAKKZF010000040">
    <property type="protein sequence ID" value="MCG0064223.1"/>
    <property type="molecule type" value="Genomic_DNA"/>
</dbReference>
<feature type="region of interest" description="Disordered" evidence="1">
    <location>
        <begin position="111"/>
        <end position="135"/>
    </location>
</feature>
<sequence>MTAESTSESHEPGRLLYDPATDQVGEYRDRAGPYVMLRPVGGGVEWQADPAAVRPATDRERLGAGVRAANHRTRSLPSLPPPLDEASRPPRPVPGCAACLALAERREAARAAYDRSAETDANVLLRQHQRKEHRA</sequence>
<feature type="region of interest" description="Disordered" evidence="1">
    <location>
        <begin position="1"/>
        <end position="23"/>
    </location>
</feature>
<protein>
    <submittedName>
        <fullName evidence="2">Uncharacterized protein</fullName>
    </submittedName>
</protein>
<feature type="region of interest" description="Disordered" evidence="1">
    <location>
        <begin position="52"/>
        <end position="90"/>
    </location>
</feature>
<reference evidence="2 3" key="1">
    <citation type="submission" date="2022-01" db="EMBL/GenBank/DDBJ databases">
        <title>Draft Genome Sequences of Seven Type Strains of the Genus Streptomyces.</title>
        <authorList>
            <person name="Aziz S."/>
            <person name="Coretto E."/>
            <person name="Chronakova A."/>
            <person name="Sproer C."/>
            <person name="Huber K."/>
            <person name="Nouioui I."/>
            <person name="Gross H."/>
        </authorList>
    </citation>
    <scope>NUCLEOTIDE SEQUENCE [LARGE SCALE GENOMIC DNA]</scope>
    <source>
        <strain evidence="2 3">DSM 41685</strain>
    </source>
</reference>
<dbReference type="RefSeq" id="WP_086697330.1">
    <property type="nucleotide sequence ID" value="NZ_CBDRBY010000012.1"/>
</dbReference>
<feature type="compositionally biased region" description="Pro residues" evidence="1">
    <location>
        <begin position="78"/>
        <end position="90"/>
    </location>
</feature>
<gene>
    <name evidence="2" type="ORF">L0F81_13160</name>
</gene>
<dbReference type="Proteomes" id="UP001299012">
    <property type="component" value="Unassembled WGS sequence"/>
</dbReference>
<organism evidence="2 3">
    <name type="scientific">Streptomyces tricolor</name>
    <dbReference type="NCBI Taxonomy" id="68277"/>
    <lineage>
        <taxon>Bacteria</taxon>
        <taxon>Bacillati</taxon>
        <taxon>Actinomycetota</taxon>
        <taxon>Actinomycetes</taxon>
        <taxon>Kitasatosporales</taxon>
        <taxon>Streptomycetaceae</taxon>
        <taxon>Streptomyces</taxon>
        <taxon>Streptomyces violaceoruber group</taxon>
    </lineage>
</organism>
<evidence type="ECO:0000313" key="2">
    <source>
        <dbReference type="EMBL" id="MCG0064223.1"/>
    </source>
</evidence>
<keyword evidence="3" id="KW-1185">Reference proteome</keyword>
<comment type="caution">
    <text evidence="2">The sequence shown here is derived from an EMBL/GenBank/DDBJ whole genome shotgun (WGS) entry which is preliminary data.</text>
</comment>
<accession>A0ABS9JF99</accession>
<name>A0ABS9JF99_9ACTN</name>
<evidence type="ECO:0000256" key="1">
    <source>
        <dbReference type="SAM" id="MobiDB-lite"/>
    </source>
</evidence>
<proteinExistence type="predicted"/>
<evidence type="ECO:0000313" key="3">
    <source>
        <dbReference type="Proteomes" id="UP001299012"/>
    </source>
</evidence>